<dbReference type="AlphaFoldDB" id="F0EJH8"/>
<comment type="similarity">
    <text evidence="2 11">Belongs to the class-II aminoacyl-tRNA synthetase family.</text>
</comment>
<proteinExistence type="inferred from homology"/>
<dbReference type="CDD" id="cd00859">
    <property type="entry name" value="HisRS_anticodon"/>
    <property type="match status" value="1"/>
</dbReference>
<evidence type="ECO:0000256" key="5">
    <source>
        <dbReference type="ARBA" id="ARBA00022598"/>
    </source>
</evidence>
<name>F0EJH8_ENTCA</name>
<dbReference type="Gene3D" id="3.30.930.10">
    <property type="entry name" value="Bira Bifunctional Protein, Domain 2"/>
    <property type="match status" value="1"/>
</dbReference>
<evidence type="ECO:0000256" key="10">
    <source>
        <dbReference type="ARBA" id="ARBA00047639"/>
    </source>
</evidence>
<dbReference type="GO" id="GO:0016740">
    <property type="term" value="F:transferase activity"/>
    <property type="evidence" value="ECO:0007669"/>
    <property type="project" value="UniProtKB-ARBA"/>
</dbReference>
<dbReference type="InterPro" id="IPR045864">
    <property type="entry name" value="aa-tRNA-synth_II/BPL/LPL"/>
</dbReference>
<evidence type="ECO:0000256" key="9">
    <source>
        <dbReference type="ARBA" id="ARBA00023146"/>
    </source>
</evidence>
<keyword evidence="4 11" id="KW-0963">Cytoplasm</keyword>
<feature type="binding site" evidence="12">
    <location>
        <begin position="280"/>
        <end position="281"/>
    </location>
    <ligand>
        <name>L-histidine</name>
        <dbReference type="ChEBI" id="CHEBI:57595"/>
    </ligand>
</feature>
<dbReference type="InterPro" id="IPR033656">
    <property type="entry name" value="HisRS_anticodon"/>
</dbReference>
<keyword evidence="8 11" id="KW-0648">Protein biosynthesis</keyword>
<evidence type="ECO:0000256" key="1">
    <source>
        <dbReference type="ARBA" id="ARBA00004496"/>
    </source>
</evidence>
<dbReference type="CDD" id="cd00773">
    <property type="entry name" value="HisRS-like_core"/>
    <property type="match status" value="1"/>
</dbReference>
<dbReference type="PANTHER" id="PTHR43707">
    <property type="entry name" value="HISTIDYL-TRNA SYNTHETASE"/>
    <property type="match status" value="1"/>
</dbReference>
<organism evidence="15 16">
    <name type="scientific">Enterococcus casseliflavus ATCC 12755</name>
    <dbReference type="NCBI Taxonomy" id="888066"/>
    <lineage>
        <taxon>Bacteria</taxon>
        <taxon>Bacillati</taxon>
        <taxon>Bacillota</taxon>
        <taxon>Bacilli</taxon>
        <taxon>Lactobacillales</taxon>
        <taxon>Enterococcaceae</taxon>
        <taxon>Enterococcus</taxon>
    </lineage>
</organism>
<accession>F0EJH8</accession>
<evidence type="ECO:0000256" key="6">
    <source>
        <dbReference type="ARBA" id="ARBA00022741"/>
    </source>
</evidence>
<dbReference type="FunFam" id="3.30.930.10:FF:000005">
    <property type="entry name" value="Histidine--tRNA ligase"/>
    <property type="match status" value="1"/>
</dbReference>
<evidence type="ECO:0000313" key="16">
    <source>
        <dbReference type="Proteomes" id="UP000004835"/>
    </source>
</evidence>
<comment type="caution">
    <text evidence="15">The sequence shown here is derived from an EMBL/GenBank/DDBJ whole genome shotgun (WGS) entry which is preliminary data.</text>
</comment>
<feature type="binding site" evidence="12">
    <location>
        <position position="131"/>
    </location>
    <ligand>
        <name>L-histidine</name>
        <dbReference type="ChEBI" id="CHEBI:57595"/>
    </ligand>
</feature>
<feature type="binding site" evidence="12">
    <location>
        <position position="149"/>
    </location>
    <ligand>
        <name>L-histidine</name>
        <dbReference type="ChEBI" id="CHEBI:57595"/>
    </ligand>
</feature>
<dbReference type="InterPro" id="IPR006195">
    <property type="entry name" value="aa-tRNA-synth_II"/>
</dbReference>
<feature type="domain" description="Aminoacyl-transfer RNA synthetases class-II family profile" evidence="14">
    <location>
        <begin position="37"/>
        <end position="343"/>
    </location>
</feature>
<evidence type="ECO:0000259" key="14">
    <source>
        <dbReference type="PROSITE" id="PS50862"/>
    </source>
</evidence>
<dbReference type="PROSITE" id="PS50862">
    <property type="entry name" value="AA_TRNA_LIGASE_II"/>
    <property type="match status" value="1"/>
</dbReference>
<dbReference type="HOGENOM" id="CLU_025113_1_1_9"/>
<evidence type="ECO:0000256" key="13">
    <source>
        <dbReference type="SAM" id="MobiDB-lite"/>
    </source>
</evidence>
<dbReference type="Pfam" id="PF03129">
    <property type="entry name" value="HGTP_anticodon"/>
    <property type="match status" value="1"/>
</dbReference>
<feature type="binding site" evidence="12">
    <location>
        <position position="145"/>
    </location>
    <ligand>
        <name>L-histidine</name>
        <dbReference type="ChEBI" id="CHEBI:57595"/>
    </ligand>
</feature>
<dbReference type="GO" id="GO:0004821">
    <property type="term" value="F:histidine-tRNA ligase activity"/>
    <property type="evidence" value="ECO:0007669"/>
    <property type="project" value="UniProtKB-UniRule"/>
</dbReference>
<dbReference type="Proteomes" id="UP000004835">
    <property type="component" value="Unassembled WGS sequence"/>
</dbReference>
<reference evidence="15 16" key="1">
    <citation type="submission" date="2011-01" db="EMBL/GenBank/DDBJ databases">
        <authorList>
            <person name="Muzny D."/>
            <person name="Qin X."/>
            <person name="Deng J."/>
            <person name="Jiang H."/>
            <person name="Liu Y."/>
            <person name="Qu J."/>
            <person name="Song X.-Z."/>
            <person name="Zhang L."/>
            <person name="Thornton R."/>
            <person name="Coyle M."/>
            <person name="Francisco L."/>
            <person name="Jackson L."/>
            <person name="Javaid M."/>
            <person name="Korchina V."/>
            <person name="Kovar C."/>
            <person name="Mata R."/>
            <person name="Mathew T."/>
            <person name="Ngo R."/>
            <person name="Nguyen L."/>
            <person name="Nguyen N."/>
            <person name="Okwuonu G."/>
            <person name="Ongeri F."/>
            <person name="Pham C."/>
            <person name="Simmons D."/>
            <person name="Wilczek-Boney K."/>
            <person name="Hale W."/>
            <person name="Jakkamsetti A."/>
            <person name="Pham P."/>
            <person name="Ruth R."/>
            <person name="San Lucas F."/>
            <person name="Warren J."/>
            <person name="Zhang J."/>
            <person name="Zhao Z."/>
            <person name="Zhou C."/>
            <person name="Zhu D."/>
            <person name="Lee S."/>
            <person name="Bess C."/>
            <person name="Blankenburg K."/>
            <person name="Forbes L."/>
            <person name="Fu Q."/>
            <person name="Gubbala S."/>
            <person name="Hirani K."/>
            <person name="Jayaseelan J.C."/>
            <person name="Lara F."/>
            <person name="Munidasa M."/>
            <person name="Palculict T."/>
            <person name="Patil S."/>
            <person name="Pu L.-L."/>
            <person name="Saada N."/>
            <person name="Tang L."/>
            <person name="Weissenberger G."/>
            <person name="Zhu Y."/>
            <person name="Hemphill L."/>
            <person name="Shang Y."/>
            <person name="Youmans B."/>
            <person name="Ayvaz T."/>
            <person name="Ross M."/>
            <person name="Santibanez J."/>
            <person name="Aqrawi P."/>
            <person name="Gross S."/>
            <person name="Joshi V."/>
            <person name="Fowler G."/>
            <person name="Nazareth L."/>
            <person name="Reid J."/>
            <person name="Worley K."/>
            <person name="Petrosino J."/>
            <person name="Highlander S."/>
            <person name="Gibbs R."/>
        </authorList>
    </citation>
    <scope>NUCLEOTIDE SEQUENCE [LARGE SCALE GENOMIC DNA]</scope>
    <source>
        <strain evidence="15 16">ATCC 12755</strain>
    </source>
</reference>
<dbReference type="Pfam" id="PF13393">
    <property type="entry name" value="tRNA-synt_His"/>
    <property type="match status" value="1"/>
</dbReference>
<dbReference type="GO" id="GO:0006427">
    <property type="term" value="P:histidyl-tRNA aminoacylation"/>
    <property type="evidence" value="ECO:0007669"/>
    <property type="project" value="UniProtKB-UniRule"/>
</dbReference>
<dbReference type="InterPro" id="IPR041715">
    <property type="entry name" value="HisRS-like_core"/>
</dbReference>
<keyword evidence="6 11" id="KW-0547">Nucleotide-binding</keyword>
<dbReference type="GO" id="GO:0005737">
    <property type="term" value="C:cytoplasm"/>
    <property type="evidence" value="ECO:0007669"/>
    <property type="project" value="UniProtKB-SubCell"/>
</dbReference>
<dbReference type="SUPFAM" id="SSF55681">
    <property type="entry name" value="Class II aaRS and biotin synthetases"/>
    <property type="match status" value="1"/>
</dbReference>
<evidence type="ECO:0000256" key="8">
    <source>
        <dbReference type="ARBA" id="ARBA00022917"/>
    </source>
</evidence>
<feature type="binding site" evidence="12">
    <location>
        <begin position="98"/>
        <end position="100"/>
    </location>
    <ligand>
        <name>L-histidine</name>
        <dbReference type="ChEBI" id="CHEBI:57595"/>
    </ligand>
</feature>
<dbReference type="InterPro" id="IPR004154">
    <property type="entry name" value="Anticodon-bd"/>
</dbReference>
<dbReference type="SUPFAM" id="SSF52954">
    <property type="entry name" value="Class II aaRS ABD-related"/>
    <property type="match status" value="1"/>
</dbReference>
<dbReference type="InterPro" id="IPR004516">
    <property type="entry name" value="HisRS/HisZ"/>
</dbReference>
<keyword evidence="9 11" id="KW-0030">Aminoacyl-tRNA synthetase</keyword>
<dbReference type="HAMAP" id="MF_00127">
    <property type="entry name" value="His_tRNA_synth"/>
    <property type="match status" value="1"/>
</dbReference>
<gene>
    <name evidence="11 15" type="primary">hisS</name>
    <name evidence="15" type="ORF">HMPREF9087_1174</name>
</gene>
<feature type="binding site" evidence="12">
    <location>
        <position position="276"/>
    </location>
    <ligand>
        <name>L-histidine</name>
        <dbReference type="ChEBI" id="CHEBI:57595"/>
    </ligand>
</feature>
<protein>
    <recommendedName>
        <fullName evidence="11">Histidine--tRNA ligase</fullName>
        <ecNumber evidence="11">6.1.1.21</ecNumber>
    </recommendedName>
    <alternativeName>
        <fullName evidence="11">Histidyl-tRNA synthetase</fullName>
        <shortName evidence="11">HisRS</shortName>
    </alternativeName>
</protein>
<comment type="subcellular location">
    <subcellularLocation>
        <location evidence="1 11">Cytoplasm</location>
    </subcellularLocation>
</comment>
<dbReference type="GO" id="GO:0005524">
    <property type="term" value="F:ATP binding"/>
    <property type="evidence" value="ECO:0007669"/>
    <property type="project" value="UniProtKB-UniRule"/>
</dbReference>
<dbReference type="PANTHER" id="PTHR43707:SF1">
    <property type="entry name" value="HISTIDINE--TRNA LIGASE, MITOCHONDRIAL-RELATED"/>
    <property type="match status" value="1"/>
</dbReference>
<comment type="subunit">
    <text evidence="3 11">Homodimer.</text>
</comment>
<evidence type="ECO:0000256" key="2">
    <source>
        <dbReference type="ARBA" id="ARBA00008226"/>
    </source>
</evidence>
<dbReference type="Gene3D" id="3.40.50.800">
    <property type="entry name" value="Anticodon-binding domain"/>
    <property type="match status" value="1"/>
</dbReference>
<dbReference type="InterPro" id="IPR015807">
    <property type="entry name" value="His-tRNA-ligase"/>
</dbReference>
<keyword evidence="5 11" id="KW-0436">Ligase</keyword>
<dbReference type="GO" id="GO:0140096">
    <property type="term" value="F:catalytic activity, acting on a protein"/>
    <property type="evidence" value="ECO:0007669"/>
    <property type="project" value="UniProtKB-ARBA"/>
</dbReference>
<dbReference type="EC" id="6.1.1.21" evidence="11"/>
<comment type="catalytic activity">
    <reaction evidence="10 11">
        <text>tRNA(His) + L-histidine + ATP = L-histidyl-tRNA(His) + AMP + diphosphate + H(+)</text>
        <dbReference type="Rhea" id="RHEA:17313"/>
        <dbReference type="Rhea" id="RHEA-COMP:9665"/>
        <dbReference type="Rhea" id="RHEA-COMP:9689"/>
        <dbReference type="ChEBI" id="CHEBI:15378"/>
        <dbReference type="ChEBI" id="CHEBI:30616"/>
        <dbReference type="ChEBI" id="CHEBI:33019"/>
        <dbReference type="ChEBI" id="CHEBI:57595"/>
        <dbReference type="ChEBI" id="CHEBI:78442"/>
        <dbReference type="ChEBI" id="CHEBI:78527"/>
        <dbReference type="ChEBI" id="CHEBI:456215"/>
        <dbReference type="EC" id="6.1.1.21"/>
    </reaction>
</comment>
<evidence type="ECO:0000256" key="3">
    <source>
        <dbReference type="ARBA" id="ARBA00011738"/>
    </source>
</evidence>
<dbReference type="NCBIfam" id="TIGR00442">
    <property type="entry name" value="hisS"/>
    <property type="match status" value="1"/>
</dbReference>
<dbReference type="InterPro" id="IPR036621">
    <property type="entry name" value="Anticodon-bd_dom_sf"/>
</dbReference>
<dbReference type="PIRSF" id="PIRSF001549">
    <property type="entry name" value="His-tRNA_synth"/>
    <property type="match status" value="1"/>
</dbReference>
<evidence type="ECO:0000256" key="4">
    <source>
        <dbReference type="ARBA" id="ARBA00022490"/>
    </source>
</evidence>
<keyword evidence="7 11" id="KW-0067">ATP-binding</keyword>
<evidence type="ECO:0000256" key="11">
    <source>
        <dbReference type="HAMAP-Rule" id="MF_00127"/>
    </source>
</evidence>
<feature type="region of interest" description="Disordered" evidence="13">
    <location>
        <begin position="1"/>
        <end position="27"/>
    </location>
</feature>
<evidence type="ECO:0000256" key="7">
    <source>
        <dbReference type="ARBA" id="ARBA00022840"/>
    </source>
</evidence>
<evidence type="ECO:0000313" key="15">
    <source>
        <dbReference type="EMBL" id="EGC69786.1"/>
    </source>
</evidence>
<dbReference type="EMBL" id="AEWT01000010">
    <property type="protein sequence ID" value="EGC69786.1"/>
    <property type="molecule type" value="Genomic_DNA"/>
</dbReference>
<sequence>MKAKNMGNHETNRRMHTMSYQRPKGTNDILPGESEKWQFVEETARLVFRDYQFNEIRTPIFEHFEVIARSVGDTTDIVSKEMYDFYDKGERHVTLRPEGTAPIARSYVENKLFGPEHTKPYKVFYMGPMFRYERPQKGRLRQFHQIGVEVFGSANPATDVETMAMAMDFYRQLGLSQLRLVINSLGDKETRQNYRQALIDYLAPHEAELSEDSKRRLHENPLRVLDSKDKRDQKFVADAPSILDYLTPDAKAHFETVTSMLDALEIPYEVDSNMVRGLDYYTHTIFEIMSDAPKMGAQATICAGGRYNHLVEELGGPETPGFGFALGIERLLITMEAEEVVIPALNELDAYVVGLGQETNLEALKVVQAIRNFGFSADRDFMDRKAKAQFKSADKQGARLVLTLGETELAEQVINIKSMASREEKQFPLADLYARFDEIYDEMTTKMFE</sequence>
<evidence type="ECO:0000256" key="12">
    <source>
        <dbReference type="PIRSR" id="PIRSR001549-1"/>
    </source>
</evidence>